<accession>A0ABT7NHS3</accession>
<organism evidence="2 3">
    <name type="scientific">Sphingobacterium hotanense</name>
    <dbReference type="NCBI Taxonomy" id="649196"/>
    <lineage>
        <taxon>Bacteria</taxon>
        <taxon>Pseudomonadati</taxon>
        <taxon>Bacteroidota</taxon>
        <taxon>Sphingobacteriia</taxon>
        <taxon>Sphingobacteriales</taxon>
        <taxon>Sphingobacteriaceae</taxon>
        <taxon>Sphingobacterium</taxon>
    </lineage>
</organism>
<reference evidence="2" key="2">
    <citation type="journal article" date="2022" name="Sci. Total Environ.">
        <title>Prevalence, transmission, and molecular epidemiology of tet(X)-positive bacteria among humans, animals, and environmental niches in China: An epidemiological, and genomic-based study.</title>
        <authorList>
            <person name="Dong N."/>
            <person name="Zeng Y."/>
            <person name="Cai C."/>
            <person name="Sun C."/>
            <person name="Lu J."/>
            <person name="Liu C."/>
            <person name="Zhou H."/>
            <person name="Sun Q."/>
            <person name="Shu L."/>
            <person name="Wang H."/>
            <person name="Wang Y."/>
            <person name="Wang S."/>
            <person name="Wu C."/>
            <person name="Chan E.W."/>
            <person name="Chen G."/>
            <person name="Shen Z."/>
            <person name="Chen S."/>
            <person name="Zhang R."/>
        </authorList>
    </citation>
    <scope>NUCLEOTIDE SEQUENCE</scope>
    <source>
        <strain evidence="2">R1692</strain>
    </source>
</reference>
<evidence type="ECO:0000313" key="2">
    <source>
        <dbReference type="EMBL" id="MDM1046741.1"/>
    </source>
</evidence>
<feature type="transmembrane region" description="Helical" evidence="1">
    <location>
        <begin position="46"/>
        <end position="67"/>
    </location>
</feature>
<gene>
    <name evidence="2" type="ORF">HX018_00555</name>
</gene>
<dbReference type="RefSeq" id="WP_286650100.1">
    <property type="nucleotide sequence ID" value="NZ_JACAGK010000001.1"/>
</dbReference>
<feature type="transmembrane region" description="Helical" evidence="1">
    <location>
        <begin position="79"/>
        <end position="97"/>
    </location>
</feature>
<evidence type="ECO:0008006" key="4">
    <source>
        <dbReference type="Google" id="ProtNLM"/>
    </source>
</evidence>
<feature type="transmembrane region" description="Helical" evidence="1">
    <location>
        <begin position="6"/>
        <end position="25"/>
    </location>
</feature>
<keyword evidence="1" id="KW-0472">Membrane</keyword>
<keyword evidence="1" id="KW-0812">Transmembrane</keyword>
<sequence length="102" mass="11452">MFEIVDIVMFGILGIIVAIKGIEITKVLNDKEGIKRAFNLTPSERWMMFSILTLTFLSNLFFCLGAFGLDFKTWKAQYYAILFGVPLVVSWGVAILSHKDAG</sequence>
<keyword evidence="3" id="KW-1185">Reference proteome</keyword>
<comment type="caution">
    <text evidence="2">The sequence shown here is derived from an EMBL/GenBank/DDBJ whole genome shotgun (WGS) entry which is preliminary data.</text>
</comment>
<reference evidence="2" key="1">
    <citation type="submission" date="2020-06" db="EMBL/GenBank/DDBJ databases">
        <authorList>
            <person name="Dong N."/>
        </authorList>
    </citation>
    <scope>NUCLEOTIDE SEQUENCE</scope>
    <source>
        <strain evidence="2">R1692</strain>
    </source>
</reference>
<evidence type="ECO:0000256" key="1">
    <source>
        <dbReference type="SAM" id="Phobius"/>
    </source>
</evidence>
<dbReference type="EMBL" id="JACAGK010000001">
    <property type="protein sequence ID" value="MDM1046741.1"/>
    <property type="molecule type" value="Genomic_DNA"/>
</dbReference>
<evidence type="ECO:0000313" key="3">
    <source>
        <dbReference type="Proteomes" id="UP001170954"/>
    </source>
</evidence>
<proteinExistence type="predicted"/>
<dbReference type="Proteomes" id="UP001170954">
    <property type="component" value="Unassembled WGS sequence"/>
</dbReference>
<protein>
    <recommendedName>
        <fullName evidence="4">DUF3784 domain-containing protein</fullName>
    </recommendedName>
</protein>
<keyword evidence="1" id="KW-1133">Transmembrane helix</keyword>
<name>A0ABT7NHS3_9SPHI</name>